<accession>X6NES3</accession>
<evidence type="ECO:0000256" key="1">
    <source>
        <dbReference type="SAM" id="Coils"/>
    </source>
</evidence>
<feature type="coiled-coil region" evidence="1">
    <location>
        <begin position="101"/>
        <end position="182"/>
    </location>
</feature>
<reference evidence="2 3" key="1">
    <citation type="journal article" date="2013" name="Curr. Biol.">
        <title>The Genome of the Foraminiferan Reticulomyxa filosa.</title>
        <authorList>
            <person name="Glockner G."/>
            <person name="Hulsmann N."/>
            <person name="Schleicher M."/>
            <person name="Noegel A.A."/>
            <person name="Eichinger L."/>
            <person name="Gallinger C."/>
            <person name="Pawlowski J."/>
            <person name="Sierra R."/>
            <person name="Euteneuer U."/>
            <person name="Pillet L."/>
            <person name="Moustafa A."/>
            <person name="Platzer M."/>
            <person name="Groth M."/>
            <person name="Szafranski K."/>
            <person name="Schliwa M."/>
        </authorList>
    </citation>
    <scope>NUCLEOTIDE SEQUENCE [LARGE SCALE GENOMIC DNA]</scope>
</reference>
<comment type="caution">
    <text evidence="2">The sequence shown here is derived from an EMBL/GenBank/DDBJ whole genome shotgun (WGS) entry which is preliminary data.</text>
</comment>
<protein>
    <submittedName>
        <fullName evidence="2">Viral A-type inclusion protein</fullName>
    </submittedName>
</protein>
<dbReference type="AlphaFoldDB" id="X6NES3"/>
<sequence>MGKNILLNDPASDVQSKIREIRLRHTRMSQILDQWLTERPNISSLIDKGIIVDSNDPFVEKANAALQHVQGMRLEENEKQDFLRIVKELLSQHNTTVQEMNSKHIEKMKEHERLHNEAHEEARKREIKLRAEIEHRSKLLAHNQAAIEKSNKENKELQQETANEIKKMKEDYEEQIRILQESTRIPITTSVLSLQNMTDGFNQYYQGHFQTLQQLQQAVVRLQDATCVNLINNALQQTSQLSVAHVNQLENQKKELTDAFQTQMNSRKEMHDEEFVKLQEHFDNVLYAKTIEIEKLKQQKKEMSQVVEKKLQGLRHSHEKEIEKERNIIAMLQQNLKEQKEAFMRQLVERNAKENKAEGNSTQIAQLMAQVQSLTQVNRQTLSENEKLKKLKGQLEQQIVCLTIPLICKKKFVLPSSYFILRPRFSNSTAQIVRCECCQMLTCENIAYVHMLHSIFFLYNLFVSSQNFQKSIQPILPEVPLLKIVKFVRSVFVLNESIDKCWN</sequence>
<keyword evidence="1" id="KW-0175">Coiled coil</keyword>
<gene>
    <name evidence="2" type="ORF">RFI_13331</name>
</gene>
<name>X6NES3_RETFI</name>
<evidence type="ECO:0000313" key="2">
    <source>
        <dbReference type="EMBL" id="ETO23837.1"/>
    </source>
</evidence>
<feature type="coiled-coil region" evidence="1">
    <location>
        <begin position="293"/>
        <end position="342"/>
    </location>
</feature>
<dbReference type="Proteomes" id="UP000023152">
    <property type="component" value="Unassembled WGS sequence"/>
</dbReference>
<keyword evidence="3" id="KW-1185">Reference proteome</keyword>
<evidence type="ECO:0000313" key="3">
    <source>
        <dbReference type="Proteomes" id="UP000023152"/>
    </source>
</evidence>
<organism evidence="2 3">
    <name type="scientific">Reticulomyxa filosa</name>
    <dbReference type="NCBI Taxonomy" id="46433"/>
    <lineage>
        <taxon>Eukaryota</taxon>
        <taxon>Sar</taxon>
        <taxon>Rhizaria</taxon>
        <taxon>Retaria</taxon>
        <taxon>Foraminifera</taxon>
        <taxon>Monothalamids</taxon>
        <taxon>Reticulomyxidae</taxon>
        <taxon>Reticulomyxa</taxon>
    </lineage>
</organism>
<dbReference type="EMBL" id="ASPP01009673">
    <property type="protein sequence ID" value="ETO23837.1"/>
    <property type="molecule type" value="Genomic_DNA"/>
</dbReference>
<proteinExistence type="predicted"/>